<proteinExistence type="predicted"/>
<dbReference type="Proteomes" id="UP000000268">
    <property type="component" value="Chromosome"/>
</dbReference>
<protein>
    <submittedName>
        <fullName evidence="2">Uncharacterized protein</fullName>
    </submittedName>
</protein>
<keyword evidence="1" id="KW-0472">Membrane</keyword>
<dbReference type="AlphaFoldDB" id="B0CCX3"/>
<dbReference type="EMBL" id="CP000828">
    <property type="protein sequence ID" value="ABW30415.1"/>
    <property type="molecule type" value="Genomic_DNA"/>
</dbReference>
<reference evidence="2 3" key="1">
    <citation type="journal article" date="2008" name="Proc. Natl. Acad. Sci. U.S.A.">
        <title>Niche adaptation and genome expansion in the chlorophyll d-producing cyanobacterium Acaryochloris marina.</title>
        <authorList>
            <person name="Swingley W.D."/>
            <person name="Chen M."/>
            <person name="Cheung P.C."/>
            <person name="Conrad A.L."/>
            <person name="Dejesa L.C."/>
            <person name="Hao J."/>
            <person name="Honchak B.M."/>
            <person name="Karbach L.E."/>
            <person name="Kurdoglu A."/>
            <person name="Lahiri S."/>
            <person name="Mastrian S.D."/>
            <person name="Miyashita H."/>
            <person name="Page L."/>
            <person name="Ramakrishna P."/>
            <person name="Satoh S."/>
            <person name="Sattley W.M."/>
            <person name="Shimada Y."/>
            <person name="Taylor H.L."/>
            <person name="Tomo T."/>
            <person name="Tsuchiya T."/>
            <person name="Wang Z.T."/>
            <person name="Raymond J."/>
            <person name="Mimuro M."/>
            <person name="Blankenship R.E."/>
            <person name="Touchman J.W."/>
        </authorList>
    </citation>
    <scope>NUCLEOTIDE SEQUENCE [LARGE SCALE GENOMIC DNA]</scope>
    <source>
        <strain evidence="3">MBIC 11017</strain>
    </source>
</reference>
<accession>B0CCX3</accession>
<organism evidence="2 3">
    <name type="scientific">Acaryochloris marina (strain MBIC 11017)</name>
    <dbReference type="NCBI Taxonomy" id="329726"/>
    <lineage>
        <taxon>Bacteria</taxon>
        <taxon>Bacillati</taxon>
        <taxon>Cyanobacteriota</taxon>
        <taxon>Cyanophyceae</taxon>
        <taxon>Acaryochloridales</taxon>
        <taxon>Acaryochloridaceae</taxon>
        <taxon>Acaryochloris</taxon>
    </lineage>
</organism>
<dbReference type="HOGENOM" id="CLU_2285206_0_0_3"/>
<name>B0CCX3_ACAM1</name>
<keyword evidence="1" id="KW-0812">Transmembrane</keyword>
<keyword evidence="3" id="KW-1185">Reference proteome</keyword>
<evidence type="ECO:0000313" key="3">
    <source>
        <dbReference type="Proteomes" id="UP000000268"/>
    </source>
</evidence>
<gene>
    <name evidence="2" type="ordered locus">AM1_5459</name>
</gene>
<keyword evidence="1" id="KW-1133">Transmembrane helix</keyword>
<evidence type="ECO:0000256" key="1">
    <source>
        <dbReference type="SAM" id="Phobius"/>
    </source>
</evidence>
<evidence type="ECO:0000313" key="2">
    <source>
        <dbReference type="EMBL" id="ABW30415.1"/>
    </source>
</evidence>
<dbReference type="KEGG" id="amr:AM1_5459"/>
<sequence>MCGFTLLSIFGIWLYVFAPITAPWVEFGYYGKFHQVQRIIRDTPELTIVDQWQHRDVILEDFGFTVRRPDGSTVQIDFFDHSDQMKLSSDEDIRNYIASFI</sequence>
<feature type="transmembrane region" description="Helical" evidence="1">
    <location>
        <begin position="12"/>
        <end position="31"/>
    </location>
</feature>